<keyword evidence="6" id="KW-1185">Reference proteome</keyword>
<dbReference type="OrthoDB" id="503789at2"/>
<protein>
    <submittedName>
        <fullName evidence="5">Extracellular solute-binding protein</fullName>
    </submittedName>
</protein>
<evidence type="ECO:0000256" key="2">
    <source>
        <dbReference type="ARBA" id="ARBA00022448"/>
    </source>
</evidence>
<evidence type="ECO:0000256" key="1">
    <source>
        <dbReference type="ARBA" id="ARBA00004418"/>
    </source>
</evidence>
<dbReference type="GO" id="GO:0015846">
    <property type="term" value="P:polyamine transport"/>
    <property type="evidence" value="ECO:0007669"/>
    <property type="project" value="InterPro"/>
</dbReference>
<dbReference type="PRINTS" id="PR00909">
    <property type="entry name" value="SPERMDNBNDNG"/>
</dbReference>
<dbReference type="GO" id="GO:0019808">
    <property type="term" value="F:polyamine binding"/>
    <property type="evidence" value="ECO:0007669"/>
    <property type="project" value="InterPro"/>
</dbReference>
<proteinExistence type="predicted"/>
<dbReference type="PANTHER" id="PTHR30222:SF17">
    <property type="entry name" value="SPERMIDINE_PUTRESCINE-BINDING PERIPLASMIC PROTEIN"/>
    <property type="match status" value="1"/>
</dbReference>
<keyword evidence="4" id="KW-0574">Periplasm</keyword>
<dbReference type="EMBL" id="AP018227">
    <property type="protein sequence ID" value="BAY85458.1"/>
    <property type="molecule type" value="Genomic_DNA"/>
</dbReference>
<accession>A0A1Z4LWJ7</accession>
<name>A0A1Z4LWJ7_9CYAN</name>
<dbReference type="PROSITE" id="PS51257">
    <property type="entry name" value="PROKAR_LIPOPROTEIN"/>
    <property type="match status" value="1"/>
</dbReference>
<dbReference type="SUPFAM" id="SSF53850">
    <property type="entry name" value="Periplasmic binding protein-like II"/>
    <property type="match status" value="1"/>
</dbReference>
<dbReference type="GO" id="GO:0042597">
    <property type="term" value="C:periplasmic space"/>
    <property type="evidence" value="ECO:0007669"/>
    <property type="project" value="UniProtKB-SubCell"/>
</dbReference>
<dbReference type="Gene3D" id="3.40.190.10">
    <property type="entry name" value="Periplasmic binding protein-like II"/>
    <property type="match status" value="2"/>
</dbReference>
<dbReference type="PANTHER" id="PTHR30222">
    <property type="entry name" value="SPERMIDINE/PUTRESCINE-BINDING PERIPLASMIC PROTEIN"/>
    <property type="match status" value="1"/>
</dbReference>
<reference evidence="5 6" key="1">
    <citation type="submission" date="2017-06" db="EMBL/GenBank/DDBJ databases">
        <title>Genome sequencing of cyanobaciteial culture collection at National Institute for Environmental Studies (NIES).</title>
        <authorList>
            <person name="Hirose Y."/>
            <person name="Shimura Y."/>
            <person name="Fujisawa T."/>
            <person name="Nakamura Y."/>
            <person name="Kawachi M."/>
        </authorList>
    </citation>
    <scope>NUCLEOTIDE SEQUENCE [LARGE SCALE GENOMIC DNA]</scope>
    <source>
        <strain evidence="5 6">NIES-267</strain>
    </source>
</reference>
<sequence>MHRRSFLFGTSTLLISQLLVGCNASQQPKLLVQVLKGSIPGRIVNEFQDELEKELSQKAQLKFSPVSQLRDLFKKLQSYQKPKTAGKESEGFDISRIFGKSEPNKVDLVTLGDYWLQDAIEKKLIQPLSSEKLENWDKLSPQWQDLVKRDVEGLQSQQGQIWAAPYRWGSTVIVYRKDKFKKLGWEPQDWSDLWREELKGRISLLNQSREVIGLILKKLGQSYNTDDLQKVPNLEQEAQTLNKQVKFYNSSSYLEPLILGDTWLAVGWSNDVAPILARYPRLSVAVPQSGTALWADLWVQPNVENKEDKENKLQEDLSNKWIDFCWKPEIGKQIALLTKANSPISDVKESDVSEQLKKILSINSQVFDKSEFLLPLSKPVTEQYESFFKEMKKG</sequence>
<evidence type="ECO:0000313" key="5">
    <source>
        <dbReference type="EMBL" id="BAY85458.1"/>
    </source>
</evidence>
<comment type="subcellular location">
    <subcellularLocation>
        <location evidence="1">Periplasm</location>
    </subcellularLocation>
</comment>
<keyword evidence="2" id="KW-0813">Transport</keyword>
<dbReference type="AlphaFoldDB" id="A0A1Z4LWJ7"/>
<organism evidence="5 6">
    <name type="scientific">Calothrix parasitica NIES-267</name>
    <dbReference type="NCBI Taxonomy" id="1973488"/>
    <lineage>
        <taxon>Bacteria</taxon>
        <taxon>Bacillati</taxon>
        <taxon>Cyanobacteriota</taxon>
        <taxon>Cyanophyceae</taxon>
        <taxon>Nostocales</taxon>
        <taxon>Calotrichaceae</taxon>
        <taxon>Calothrix</taxon>
    </lineage>
</organism>
<evidence type="ECO:0000256" key="3">
    <source>
        <dbReference type="ARBA" id="ARBA00022729"/>
    </source>
</evidence>
<dbReference type="Proteomes" id="UP000218418">
    <property type="component" value="Chromosome"/>
</dbReference>
<evidence type="ECO:0000256" key="4">
    <source>
        <dbReference type="ARBA" id="ARBA00022764"/>
    </source>
</evidence>
<keyword evidence="3" id="KW-0732">Signal</keyword>
<dbReference type="Pfam" id="PF13343">
    <property type="entry name" value="SBP_bac_6"/>
    <property type="match status" value="1"/>
</dbReference>
<evidence type="ECO:0000313" key="6">
    <source>
        <dbReference type="Proteomes" id="UP000218418"/>
    </source>
</evidence>
<gene>
    <name evidence="5" type="ORF">NIES267_49580</name>
</gene>
<dbReference type="InterPro" id="IPR001188">
    <property type="entry name" value="Sperm_putr-bd"/>
</dbReference>